<feature type="domain" description="ParB-like N-terminal" evidence="2">
    <location>
        <begin position="16"/>
        <end position="127"/>
    </location>
</feature>
<dbReference type="InterPro" id="IPR003115">
    <property type="entry name" value="ParB_N"/>
</dbReference>
<dbReference type="EMBL" id="JBHLTM010000028">
    <property type="protein sequence ID" value="MFC0684662.1"/>
    <property type="molecule type" value="Genomic_DNA"/>
</dbReference>
<protein>
    <submittedName>
        <fullName evidence="3">ParB/RepB/Spo0J family partition protein</fullName>
    </submittedName>
</protein>
<dbReference type="Gene3D" id="3.90.1530.30">
    <property type="match status" value="1"/>
</dbReference>
<keyword evidence="4" id="KW-1185">Reference proteome</keyword>
<reference evidence="3 4" key="1">
    <citation type="submission" date="2024-09" db="EMBL/GenBank/DDBJ databases">
        <authorList>
            <person name="Sun Q."/>
            <person name="Mori K."/>
        </authorList>
    </citation>
    <scope>NUCLEOTIDE SEQUENCE [LARGE SCALE GENOMIC DNA]</scope>
    <source>
        <strain evidence="3 4">CICC 11035S</strain>
    </source>
</reference>
<dbReference type="CDD" id="cd16406">
    <property type="entry name" value="ParB_N_like"/>
    <property type="match status" value="1"/>
</dbReference>
<dbReference type="SUPFAM" id="SSF109709">
    <property type="entry name" value="KorB DNA-binding domain-like"/>
    <property type="match status" value="1"/>
</dbReference>
<feature type="region of interest" description="Disordered" evidence="1">
    <location>
        <begin position="462"/>
        <end position="481"/>
    </location>
</feature>
<gene>
    <name evidence="3" type="ORF">ACFFF8_08640</name>
</gene>
<dbReference type="PANTHER" id="PTHR33375:SF7">
    <property type="entry name" value="CHROMOSOME 2-PARTITIONING PROTEIN PARB-RELATED"/>
    <property type="match status" value="1"/>
</dbReference>
<dbReference type="Proteomes" id="UP001589858">
    <property type="component" value="Unassembled WGS sequence"/>
</dbReference>
<dbReference type="InterPro" id="IPR041468">
    <property type="entry name" value="HTH_ParB/Spo0J"/>
</dbReference>
<comment type="caution">
    <text evidence="3">The sequence shown here is derived from an EMBL/GenBank/DDBJ whole genome shotgun (WGS) entry which is preliminary data.</text>
</comment>
<evidence type="ECO:0000313" key="4">
    <source>
        <dbReference type="Proteomes" id="UP001589858"/>
    </source>
</evidence>
<feature type="compositionally biased region" description="Acidic residues" evidence="1">
    <location>
        <begin position="470"/>
        <end position="481"/>
    </location>
</feature>
<organism evidence="3 4">
    <name type="scientific">Novosphingobium clariflavum</name>
    <dbReference type="NCBI Taxonomy" id="2029884"/>
    <lineage>
        <taxon>Bacteria</taxon>
        <taxon>Pseudomonadati</taxon>
        <taxon>Pseudomonadota</taxon>
        <taxon>Alphaproteobacteria</taxon>
        <taxon>Sphingomonadales</taxon>
        <taxon>Sphingomonadaceae</taxon>
        <taxon>Novosphingobium</taxon>
    </lineage>
</organism>
<evidence type="ECO:0000259" key="2">
    <source>
        <dbReference type="SMART" id="SM00470"/>
    </source>
</evidence>
<dbReference type="RefSeq" id="WP_267223142.1">
    <property type="nucleotide sequence ID" value="NZ_JAPCWC010000020.1"/>
</dbReference>
<dbReference type="Pfam" id="PF17762">
    <property type="entry name" value="HTH_ParB"/>
    <property type="match status" value="1"/>
</dbReference>
<dbReference type="PANTHER" id="PTHR33375">
    <property type="entry name" value="CHROMOSOME-PARTITIONING PROTEIN PARB-RELATED"/>
    <property type="match status" value="1"/>
</dbReference>
<name>A0ABV6S602_9SPHN</name>
<dbReference type="InterPro" id="IPR036086">
    <property type="entry name" value="ParB/Sulfiredoxin_sf"/>
</dbReference>
<dbReference type="SUPFAM" id="SSF110849">
    <property type="entry name" value="ParB/Sulfiredoxin"/>
    <property type="match status" value="1"/>
</dbReference>
<evidence type="ECO:0000313" key="3">
    <source>
        <dbReference type="EMBL" id="MFC0684662.1"/>
    </source>
</evidence>
<dbReference type="SMART" id="SM00470">
    <property type="entry name" value="ParB"/>
    <property type="match status" value="1"/>
</dbReference>
<dbReference type="Pfam" id="PF02195">
    <property type="entry name" value="ParB_N"/>
    <property type="match status" value="1"/>
</dbReference>
<sequence length="481" mass="53210">MSEGTDTPEFPEGQISSIPLDRLMLSSLNVRQTERDADTVGLAESIATHGLKQNLIVVPAHFSTGEVHEEWNGADRWAGKFEVIAGGRRFQALQLLVEQDRLPATFPTPCKVESRDQARETSLIENKERVTMNPADELDAYREIVARHSGNPKVPSDAAIEICAKRFGKTVRYVEGRLRLANLAPEILAALRADEIGLESAKAYAAVEDHELQLQVFEAQKKSKWKAHHASIVRDALNGHSLAIDHDLVKFVGLDAYLAAGGHIITDLFMGTDGEQRVTDVKLVEEMARKLAEPMVAPQAKKDGFKSGMLATVYGGWPKAPEGMERFQRYYADKDPTKAELKKCIAVYGIEIDGTGIAKLGHFRPIPVKEQQPERDWEAERAANSRSHAVKRRAARLAIYELGKFTGTPLEGHAFWPDYNPNVVELDRSDEAFTFVAVLIRVPTERVEANREEAERLIDEEAAAAAAAQAEEDAEDEGADA</sequence>
<proteinExistence type="predicted"/>
<evidence type="ECO:0000256" key="1">
    <source>
        <dbReference type="SAM" id="MobiDB-lite"/>
    </source>
</evidence>
<dbReference type="Gene3D" id="1.10.10.2830">
    <property type="match status" value="1"/>
</dbReference>
<dbReference type="InterPro" id="IPR050336">
    <property type="entry name" value="Chromosome_partition/occlusion"/>
</dbReference>
<accession>A0ABV6S602</accession>